<dbReference type="RefSeq" id="WP_310408445.1">
    <property type="nucleotide sequence ID" value="NZ_JAVDYC010000001.1"/>
</dbReference>
<gene>
    <name evidence="1" type="ORF">J2S44_000401</name>
</gene>
<comment type="caution">
    <text evidence="1">The sequence shown here is derived from an EMBL/GenBank/DDBJ whole genome shotgun (WGS) entry which is preliminary data.</text>
</comment>
<proteinExistence type="predicted"/>
<dbReference type="AlphaFoldDB" id="A0AAE3ZK32"/>
<evidence type="ECO:0000313" key="2">
    <source>
        <dbReference type="Proteomes" id="UP001183629"/>
    </source>
</evidence>
<accession>A0AAE3ZK32</accession>
<name>A0AAE3ZK32_9ACTN</name>
<keyword evidence="2" id="KW-1185">Reference proteome</keyword>
<reference evidence="1 2" key="1">
    <citation type="submission" date="2023-07" db="EMBL/GenBank/DDBJ databases">
        <title>Sequencing the genomes of 1000 actinobacteria strains.</title>
        <authorList>
            <person name="Klenk H.-P."/>
        </authorList>
    </citation>
    <scope>NUCLEOTIDE SEQUENCE [LARGE SCALE GENOMIC DNA]</scope>
    <source>
        <strain evidence="1 2">DSM 44711</strain>
    </source>
</reference>
<dbReference type="EMBL" id="JAVDYC010000001">
    <property type="protein sequence ID" value="MDR7320151.1"/>
    <property type="molecule type" value="Genomic_DNA"/>
</dbReference>
<organism evidence="1 2">
    <name type="scientific">Catenuloplanes niger</name>
    <dbReference type="NCBI Taxonomy" id="587534"/>
    <lineage>
        <taxon>Bacteria</taxon>
        <taxon>Bacillati</taxon>
        <taxon>Actinomycetota</taxon>
        <taxon>Actinomycetes</taxon>
        <taxon>Micromonosporales</taxon>
        <taxon>Micromonosporaceae</taxon>
        <taxon>Catenuloplanes</taxon>
    </lineage>
</organism>
<dbReference type="Proteomes" id="UP001183629">
    <property type="component" value="Unassembled WGS sequence"/>
</dbReference>
<evidence type="ECO:0000313" key="1">
    <source>
        <dbReference type="EMBL" id="MDR7320151.1"/>
    </source>
</evidence>
<protein>
    <submittedName>
        <fullName evidence="1">Uncharacterized protein</fullName>
    </submittedName>
</protein>
<sequence length="121" mass="12513">MINVAAGVFVLFADEKAADGCVEVKEIAESGRPNLTPLRTVIIAEDLAAANNAVLAAVGRDYLVAVEVAYGGTDPLSIVTGPVDADAAAQVQGPAAARALIEATYRACGDTWVWVSFDPPR</sequence>